<protein>
    <submittedName>
        <fullName evidence="1">Uncharacterized protein</fullName>
    </submittedName>
</protein>
<dbReference type="Proteomes" id="UP000095472">
    <property type="component" value="Chromosome"/>
</dbReference>
<organism evidence="1 2">
    <name type="scientific">Desertifilum tharense IPPAS B-1220</name>
    <dbReference type="NCBI Taxonomy" id="1781255"/>
    <lineage>
        <taxon>Bacteria</taxon>
        <taxon>Bacillati</taxon>
        <taxon>Cyanobacteriota</taxon>
        <taxon>Cyanophyceae</taxon>
        <taxon>Desertifilales</taxon>
        <taxon>Desertifilaceae</taxon>
        <taxon>Desertifilum</taxon>
    </lineage>
</organism>
<gene>
    <name evidence="1" type="ORF">BH720_001080</name>
</gene>
<name>A0ACD5GV86_9CYAN</name>
<proteinExistence type="predicted"/>
<keyword evidence="2" id="KW-1185">Reference proteome</keyword>
<accession>A0ACD5GV86</accession>
<reference evidence="1 2" key="1">
    <citation type="journal article" date="2016" name="Genome Announc.">
        <title>Draft Genome Sequence of the Thermotolerant Cyanobacterium Desertifilum sp. IPPAS B-1220.</title>
        <authorList>
            <person name="Mironov K.S."/>
            <person name="Sinetova M.A."/>
            <person name="Bolatkhan K."/>
            <person name="Zayadan B.K."/>
            <person name="Ustinova V.V."/>
            <person name="Kupriyanova E.V."/>
            <person name="Skrypnik A.N."/>
            <person name="Gogoleva N.E."/>
            <person name="Gogolev Y.V."/>
            <person name="Los D.A."/>
        </authorList>
    </citation>
    <scope>NUCLEOTIDE SEQUENCE [LARGE SCALE GENOMIC DNA]</scope>
    <source>
        <strain evidence="1 2">IPPAS B-1220</strain>
    </source>
</reference>
<dbReference type="EMBL" id="CP182909">
    <property type="protein sequence ID" value="XPM64642.1"/>
    <property type="molecule type" value="Genomic_DNA"/>
</dbReference>
<evidence type="ECO:0000313" key="2">
    <source>
        <dbReference type="Proteomes" id="UP000095472"/>
    </source>
</evidence>
<sequence length="87" mass="9283">MGKQQVRGVTHSLRLGVTLTVGLGLSSLAALFVGRWETASQQTRFQRQIENLTTVPSTQPQSLYGCASVSRRLLWSCAGTGTASGLC</sequence>
<evidence type="ECO:0000313" key="1">
    <source>
        <dbReference type="EMBL" id="XPM64642.1"/>
    </source>
</evidence>